<dbReference type="EMBL" id="CH902617">
    <property type="protein sequence ID" value="EDV42842.1"/>
    <property type="molecule type" value="Genomic_DNA"/>
</dbReference>
<protein>
    <submittedName>
        <fullName evidence="2">Uncharacterized protein</fullName>
    </submittedName>
</protein>
<dbReference type="Proteomes" id="UP000007801">
    <property type="component" value="Unassembled WGS sequence"/>
</dbReference>
<dbReference type="eggNOG" id="ENOG502TBR8">
    <property type="taxonomic scope" value="Eukaryota"/>
</dbReference>
<feature type="signal peptide" evidence="1">
    <location>
        <begin position="1"/>
        <end position="19"/>
    </location>
</feature>
<sequence length="81" mass="8897">MKAFYLLLVCFALVALVFSAPAPQPAGNDPTVSVLRYRNDQDLEEIKRAIIAQYDHYGGTTQVHAPQVASIINPQSLGIRN</sequence>
<reference evidence="2 3" key="1">
    <citation type="journal article" date="2007" name="Nature">
        <title>Evolution of genes and genomes on the Drosophila phylogeny.</title>
        <authorList>
            <consortium name="Drosophila 12 Genomes Consortium"/>
            <person name="Clark A.G."/>
            <person name="Eisen M.B."/>
            <person name="Smith D.R."/>
            <person name="Bergman C.M."/>
            <person name="Oliver B."/>
            <person name="Markow T.A."/>
            <person name="Kaufman T.C."/>
            <person name="Kellis M."/>
            <person name="Gelbart W."/>
            <person name="Iyer V.N."/>
            <person name="Pollard D.A."/>
            <person name="Sackton T.B."/>
            <person name="Larracuente A.M."/>
            <person name="Singh N.D."/>
            <person name="Abad J.P."/>
            <person name="Abt D.N."/>
            <person name="Adryan B."/>
            <person name="Aguade M."/>
            <person name="Akashi H."/>
            <person name="Anderson W.W."/>
            <person name="Aquadro C.F."/>
            <person name="Ardell D.H."/>
            <person name="Arguello R."/>
            <person name="Artieri C.G."/>
            <person name="Barbash D.A."/>
            <person name="Barker D."/>
            <person name="Barsanti P."/>
            <person name="Batterham P."/>
            <person name="Batzoglou S."/>
            <person name="Begun D."/>
            <person name="Bhutkar A."/>
            <person name="Blanco E."/>
            <person name="Bosak S.A."/>
            <person name="Bradley R.K."/>
            <person name="Brand A.D."/>
            <person name="Brent M.R."/>
            <person name="Brooks A.N."/>
            <person name="Brown R.H."/>
            <person name="Butlin R.K."/>
            <person name="Caggese C."/>
            <person name="Calvi B.R."/>
            <person name="Bernardo de Carvalho A."/>
            <person name="Caspi A."/>
            <person name="Castrezana S."/>
            <person name="Celniker S.E."/>
            <person name="Chang J.L."/>
            <person name="Chapple C."/>
            <person name="Chatterji S."/>
            <person name="Chinwalla A."/>
            <person name="Civetta A."/>
            <person name="Clifton S.W."/>
            <person name="Comeron J.M."/>
            <person name="Costello J.C."/>
            <person name="Coyne J.A."/>
            <person name="Daub J."/>
            <person name="David R.G."/>
            <person name="Delcher A.L."/>
            <person name="Delehaunty K."/>
            <person name="Do C.B."/>
            <person name="Ebling H."/>
            <person name="Edwards K."/>
            <person name="Eickbush T."/>
            <person name="Evans J.D."/>
            <person name="Filipski A."/>
            <person name="Findeiss S."/>
            <person name="Freyhult E."/>
            <person name="Fulton L."/>
            <person name="Fulton R."/>
            <person name="Garcia A.C."/>
            <person name="Gardiner A."/>
            <person name="Garfield D.A."/>
            <person name="Garvin B.E."/>
            <person name="Gibson G."/>
            <person name="Gilbert D."/>
            <person name="Gnerre S."/>
            <person name="Godfrey J."/>
            <person name="Good R."/>
            <person name="Gotea V."/>
            <person name="Gravely B."/>
            <person name="Greenberg A.J."/>
            <person name="Griffiths-Jones S."/>
            <person name="Gross S."/>
            <person name="Guigo R."/>
            <person name="Gustafson E.A."/>
            <person name="Haerty W."/>
            <person name="Hahn M.W."/>
            <person name="Halligan D.L."/>
            <person name="Halpern A.L."/>
            <person name="Halter G.M."/>
            <person name="Han M.V."/>
            <person name="Heger A."/>
            <person name="Hillier L."/>
            <person name="Hinrichs A.S."/>
            <person name="Holmes I."/>
            <person name="Hoskins R.A."/>
            <person name="Hubisz M.J."/>
            <person name="Hultmark D."/>
            <person name="Huntley M.A."/>
            <person name="Jaffe D.B."/>
            <person name="Jagadeeshan S."/>
            <person name="Jeck W.R."/>
            <person name="Johnson J."/>
            <person name="Jones C.D."/>
            <person name="Jordan W.C."/>
            <person name="Karpen G.H."/>
            <person name="Kataoka E."/>
            <person name="Keightley P.D."/>
            <person name="Kheradpour P."/>
            <person name="Kirkness E.F."/>
            <person name="Koerich L.B."/>
            <person name="Kristiansen K."/>
            <person name="Kudrna D."/>
            <person name="Kulathinal R.J."/>
            <person name="Kumar S."/>
            <person name="Kwok R."/>
            <person name="Lander E."/>
            <person name="Langley C.H."/>
            <person name="Lapoint R."/>
            <person name="Lazzaro B.P."/>
            <person name="Lee S.J."/>
            <person name="Levesque L."/>
            <person name="Li R."/>
            <person name="Lin C.F."/>
            <person name="Lin M.F."/>
            <person name="Lindblad-Toh K."/>
            <person name="Llopart A."/>
            <person name="Long M."/>
            <person name="Low L."/>
            <person name="Lozovsky E."/>
            <person name="Lu J."/>
            <person name="Luo M."/>
            <person name="Machado C.A."/>
            <person name="Makalowski W."/>
            <person name="Marzo M."/>
            <person name="Matsuda M."/>
            <person name="Matzkin L."/>
            <person name="McAllister B."/>
            <person name="McBride C.S."/>
            <person name="McKernan B."/>
            <person name="McKernan K."/>
            <person name="Mendez-Lago M."/>
            <person name="Minx P."/>
            <person name="Mollenhauer M.U."/>
            <person name="Montooth K."/>
            <person name="Mount S.M."/>
            <person name="Mu X."/>
            <person name="Myers E."/>
            <person name="Negre B."/>
            <person name="Newfeld S."/>
            <person name="Nielsen R."/>
            <person name="Noor M.A."/>
            <person name="O'Grady P."/>
            <person name="Pachter L."/>
            <person name="Papaceit M."/>
            <person name="Parisi M.J."/>
            <person name="Parisi M."/>
            <person name="Parts L."/>
            <person name="Pedersen J.S."/>
            <person name="Pesole G."/>
            <person name="Phillippy A.M."/>
            <person name="Ponting C.P."/>
            <person name="Pop M."/>
            <person name="Porcelli D."/>
            <person name="Powell J.R."/>
            <person name="Prohaska S."/>
            <person name="Pruitt K."/>
            <person name="Puig M."/>
            <person name="Quesneville H."/>
            <person name="Ram K.R."/>
            <person name="Rand D."/>
            <person name="Rasmussen M.D."/>
            <person name="Reed L.K."/>
            <person name="Reenan R."/>
            <person name="Reily A."/>
            <person name="Remington K.A."/>
            <person name="Rieger T.T."/>
            <person name="Ritchie M.G."/>
            <person name="Robin C."/>
            <person name="Rogers Y.H."/>
            <person name="Rohde C."/>
            <person name="Rozas J."/>
            <person name="Rubenfield M.J."/>
            <person name="Ruiz A."/>
            <person name="Russo S."/>
            <person name="Salzberg S.L."/>
            <person name="Sanchez-Gracia A."/>
            <person name="Saranga D.J."/>
            <person name="Sato H."/>
            <person name="Schaeffer S.W."/>
            <person name="Schatz M.C."/>
            <person name="Schlenke T."/>
            <person name="Schwartz R."/>
            <person name="Segarra C."/>
            <person name="Singh R.S."/>
            <person name="Sirot L."/>
            <person name="Sirota M."/>
            <person name="Sisneros N.B."/>
            <person name="Smith C.D."/>
            <person name="Smith T.F."/>
            <person name="Spieth J."/>
            <person name="Stage D.E."/>
            <person name="Stark A."/>
            <person name="Stephan W."/>
            <person name="Strausberg R.L."/>
            <person name="Strempel S."/>
            <person name="Sturgill D."/>
            <person name="Sutton G."/>
            <person name="Sutton G.G."/>
            <person name="Tao W."/>
            <person name="Teichmann S."/>
            <person name="Tobari Y.N."/>
            <person name="Tomimura Y."/>
            <person name="Tsolas J.M."/>
            <person name="Valente V.L."/>
            <person name="Venter E."/>
            <person name="Venter J.C."/>
            <person name="Vicario S."/>
            <person name="Vieira F.G."/>
            <person name="Vilella A.J."/>
            <person name="Villasante A."/>
            <person name="Walenz B."/>
            <person name="Wang J."/>
            <person name="Wasserman M."/>
            <person name="Watts T."/>
            <person name="Wilson D."/>
            <person name="Wilson R.K."/>
            <person name="Wing R.A."/>
            <person name="Wolfner M.F."/>
            <person name="Wong A."/>
            <person name="Wong G.K."/>
            <person name="Wu C.I."/>
            <person name="Wu G."/>
            <person name="Yamamoto D."/>
            <person name="Yang H.P."/>
            <person name="Yang S.P."/>
            <person name="Yorke J.A."/>
            <person name="Yoshida K."/>
            <person name="Zdobnov E."/>
            <person name="Zhang P."/>
            <person name="Zhang Y."/>
            <person name="Zimin A.V."/>
            <person name="Baldwin J."/>
            <person name="Abdouelleil A."/>
            <person name="Abdulkadir J."/>
            <person name="Abebe A."/>
            <person name="Abera B."/>
            <person name="Abreu J."/>
            <person name="Acer S.C."/>
            <person name="Aftuck L."/>
            <person name="Alexander A."/>
            <person name="An P."/>
            <person name="Anderson E."/>
            <person name="Anderson S."/>
            <person name="Arachi H."/>
            <person name="Azer M."/>
            <person name="Bachantsang P."/>
            <person name="Barry A."/>
            <person name="Bayul T."/>
            <person name="Berlin A."/>
            <person name="Bessette D."/>
            <person name="Bloom T."/>
            <person name="Blye J."/>
            <person name="Boguslavskiy L."/>
            <person name="Bonnet C."/>
            <person name="Boukhgalter B."/>
            <person name="Bourzgui I."/>
            <person name="Brown A."/>
            <person name="Cahill P."/>
            <person name="Channer S."/>
            <person name="Cheshatsang Y."/>
            <person name="Chuda L."/>
            <person name="Citroen M."/>
            <person name="Collymore A."/>
            <person name="Cooke P."/>
            <person name="Costello M."/>
            <person name="D'Aco K."/>
            <person name="Daza R."/>
            <person name="De Haan G."/>
            <person name="DeGray S."/>
            <person name="DeMaso C."/>
            <person name="Dhargay N."/>
            <person name="Dooley K."/>
            <person name="Dooley E."/>
            <person name="Doricent M."/>
            <person name="Dorje P."/>
            <person name="Dorjee K."/>
            <person name="Dupes A."/>
            <person name="Elong R."/>
            <person name="Falk J."/>
            <person name="Farina A."/>
            <person name="Faro S."/>
            <person name="Ferguson D."/>
            <person name="Fisher S."/>
            <person name="Foley C.D."/>
            <person name="Franke A."/>
            <person name="Friedrich D."/>
            <person name="Gadbois L."/>
            <person name="Gearin G."/>
            <person name="Gearin C.R."/>
            <person name="Giannoukos G."/>
            <person name="Goode T."/>
            <person name="Graham J."/>
            <person name="Grandbois E."/>
            <person name="Grewal S."/>
            <person name="Gyaltsen K."/>
            <person name="Hafez N."/>
            <person name="Hagos B."/>
            <person name="Hall J."/>
            <person name="Henson C."/>
            <person name="Hollinger A."/>
            <person name="Honan T."/>
            <person name="Huard M.D."/>
            <person name="Hughes L."/>
            <person name="Hurhula B."/>
            <person name="Husby M.E."/>
            <person name="Kamat A."/>
            <person name="Kanga B."/>
            <person name="Kashin S."/>
            <person name="Khazanovich D."/>
            <person name="Kisner P."/>
            <person name="Lance K."/>
            <person name="Lara M."/>
            <person name="Lee W."/>
            <person name="Lennon N."/>
            <person name="Letendre F."/>
            <person name="LeVine R."/>
            <person name="Lipovsky A."/>
            <person name="Liu X."/>
            <person name="Liu J."/>
            <person name="Liu S."/>
            <person name="Lokyitsang T."/>
            <person name="Lokyitsang Y."/>
            <person name="Lubonja R."/>
            <person name="Lui A."/>
            <person name="MacDonald P."/>
            <person name="Magnisalis V."/>
            <person name="Maru K."/>
            <person name="Matthews C."/>
            <person name="McCusker W."/>
            <person name="McDonough S."/>
            <person name="Mehta T."/>
            <person name="Meldrim J."/>
            <person name="Meneus L."/>
            <person name="Mihai O."/>
            <person name="Mihalev A."/>
            <person name="Mihova T."/>
            <person name="Mittelman R."/>
            <person name="Mlenga V."/>
            <person name="Montmayeur A."/>
            <person name="Mulrain L."/>
            <person name="Navidi A."/>
            <person name="Naylor J."/>
            <person name="Negash T."/>
            <person name="Nguyen T."/>
            <person name="Nguyen N."/>
            <person name="Nicol R."/>
            <person name="Norbu C."/>
            <person name="Norbu N."/>
            <person name="Novod N."/>
            <person name="O'Neill B."/>
            <person name="Osman S."/>
            <person name="Markiewicz E."/>
            <person name="Oyono O.L."/>
            <person name="Patti C."/>
            <person name="Phunkhang P."/>
            <person name="Pierre F."/>
            <person name="Priest M."/>
            <person name="Raghuraman S."/>
            <person name="Rege F."/>
            <person name="Reyes R."/>
            <person name="Rise C."/>
            <person name="Rogov P."/>
            <person name="Ross K."/>
            <person name="Ryan E."/>
            <person name="Settipalli S."/>
            <person name="Shea T."/>
            <person name="Sherpa N."/>
            <person name="Shi L."/>
            <person name="Shih D."/>
            <person name="Sparrow T."/>
            <person name="Spaulding J."/>
            <person name="Stalker J."/>
            <person name="Stange-Thomann N."/>
            <person name="Stavropoulos S."/>
            <person name="Stone C."/>
            <person name="Strader C."/>
            <person name="Tesfaye S."/>
            <person name="Thomson T."/>
            <person name="Thoulutsang Y."/>
            <person name="Thoulutsang D."/>
            <person name="Topham K."/>
            <person name="Topping I."/>
            <person name="Tsamla T."/>
            <person name="Vassiliev H."/>
            <person name="Vo A."/>
            <person name="Wangchuk T."/>
            <person name="Wangdi T."/>
            <person name="Weiand M."/>
            <person name="Wilkinson J."/>
            <person name="Wilson A."/>
            <person name="Yadav S."/>
            <person name="Young G."/>
            <person name="Yu Q."/>
            <person name="Zembek L."/>
            <person name="Zhong D."/>
            <person name="Zimmer A."/>
            <person name="Zwirko Z."/>
            <person name="Jaffe D.B."/>
            <person name="Alvarez P."/>
            <person name="Brockman W."/>
            <person name="Butler J."/>
            <person name="Chin C."/>
            <person name="Gnerre S."/>
            <person name="Grabherr M."/>
            <person name="Kleber M."/>
            <person name="Mauceli E."/>
            <person name="MacCallum I."/>
        </authorList>
    </citation>
    <scope>NUCLEOTIDE SEQUENCE [LARGE SCALE GENOMIC DNA]</scope>
    <source>
        <strain evidence="3">Tucson 14024-0371.13</strain>
    </source>
</reference>
<dbReference type="OMA" id="TQVHAPR"/>
<dbReference type="InParanoid" id="B3LXY6"/>
<evidence type="ECO:0000256" key="1">
    <source>
        <dbReference type="SAM" id="SignalP"/>
    </source>
</evidence>
<proteinExistence type="predicted"/>
<dbReference type="AlphaFoldDB" id="B3LXY6"/>
<dbReference type="KEGG" id="dan:6499618"/>
<dbReference type="GeneID" id="6499618"/>
<feature type="chain" id="PRO_5002791519" evidence="1">
    <location>
        <begin position="20"/>
        <end position="81"/>
    </location>
</feature>
<evidence type="ECO:0000313" key="2">
    <source>
        <dbReference type="EMBL" id="EDV42842.1"/>
    </source>
</evidence>
<dbReference type="OrthoDB" id="8047158at2759"/>
<name>B3LXY6_DROAN</name>
<organism evidence="2 3">
    <name type="scientific">Drosophila ananassae</name>
    <name type="common">Fruit fly</name>
    <dbReference type="NCBI Taxonomy" id="7217"/>
    <lineage>
        <taxon>Eukaryota</taxon>
        <taxon>Metazoa</taxon>
        <taxon>Ecdysozoa</taxon>
        <taxon>Arthropoda</taxon>
        <taxon>Hexapoda</taxon>
        <taxon>Insecta</taxon>
        <taxon>Pterygota</taxon>
        <taxon>Neoptera</taxon>
        <taxon>Endopterygota</taxon>
        <taxon>Diptera</taxon>
        <taxon>Brachycera</taxon>
        <taxon>Muscomorpha</taxon>
        <taxon>Ephydroidea</taxon>
        <taxon>Drosophilidae</taxon>
        <taxon>Drosophila</taxon>
        <taxon>Sophophora</taxon>
    </lineage>
</organism>
<gene>
    <name evidence="2" type="primary">Dana\GF16824</name>
    <name evidence="2" type="synonym">dana_GLEANR_18090</name>
    <name evidence="2" type="ORF">GF16824</name>
</gene>
<dbReference type="PhylomeDB" id="B3LXY6"/>
<keyword evidence="1" id="KW-0732">Signal</keyword>
<accession>B3LXY6</accession>
<dbReference type="HOGENOM" id="CLU_2560670_0_0_1"/>
<keyword evidence="3" id="KW-1185">Reference proteome</keyword>
<evidence type="ECO:0000313" key="3">
    <source>
        <dbReference type="Proteomes" id="UP000007801"/>
    </source>
</evidence>